<evidence type="ECO:0000259" key="5">
    <source>
        <dbReference type="Pfam" id="PF01343"/>
    </source>
</evidence>
<reference evidence="6 7" key="1">
    <citation type="submission" date="2015-10" db="EMBL/GenBank/DDBJ databases">
        <title>Metagenome-Assembled Genomes uncover a global brackish microbiome.</title>
        <authorList>
            <person name="Hugerth L.W."/>
            <person name="Larsson J."/>
            <person name="Alneberg J."/>
            <person name="Lindh M.V."/>
            <person name="Legrand C."/>
            <person name="Pinhassi J."/>
            <person name="Andersson A.F."/>
        </authorList>
    </citation>
    <scope>NUCLEOTIDE SEQUENCE [LARGE SCALE GENOMIC DNA]</scope>
    <source>
        <strain evidence="6">BACL18 MAG-120507-bin52</strain>
    </source>
</reference>
<sequence length="268" mass="28806">MGLILLGSSLLANLLFLSKDQQLLSSAPHVQPAPYFEEELVEGDDSQEKRIAKIDLFGVIAQEIPGQIGSSMVDDLILQIRQAADDDSIAAILLHIDSPGGEVTASDNLYHELTLVRPNKPVIVYLDSVGASGGYYTAMGGSHIMAHELCLTGSIGVIMQAINYEGLSKILGLSTLTFKSGALKDLLNPSRPASEAEKKLVQDMVAETFEKFSSIVVTERDFPDQKLPTEVADGRIVSGKQALDLKLIDATGYLQDAIADAREIAKLP</sequence>
<protein>
    <recommendedName>
        <fullName evidence="5">Peptidase S49 domain-containing protein</fullName>
    </recommendedName>
</protein>
<gene>
    <name evidence="6" type="ORF">ABR82_01470</name>
</gene>
<keyword evidence="4" id="KW-0720">Serine protease</keyword>
<dbReference type="EMBL" id="LIBO01000205">
    <property type="protein sequence ID" value="KRO61797.1"/>
    <property type="molecule type" value="Genomic_DNA"/>
</dbReference>
<dbReference type="Gene3D" id="3.90.226.10">
    <property type="entry name" value="2-enoyl-CoA Hydratase, Chain A, domain 1"/>
    <property type="match status" value="1"/>
</dbReference>
<evidence type="ECO:0000256" key="3">
    <source>
        <dbReference type="ARBA" id="ARBA00022801"/>
    </source>
</evidence>
<evidence type="ECO:0000256" key="1">
    <source>
        <dbReference type="ARBA" id="ARBA00008683"/>
    </source>
</evidence>
<evidence type="ECO:0000256" key="2">
    <source>
        <dbReference type="ARBA" id="ARBA00022670"/>
    </source>
</evidence>
<dbReference type="InterPro" id="IPR004635">
    <property type="entry name" value="Pept_S49_SppA"/>
</dbReference>
<dbReference type="NCBIfam" id="TIGR00706">
    <property type="entry name" value="SppA_dom"/>
    <property type="match status" value="1"/>
</dbReference>
<accession>A0A0R2RH18</accession>
<dbReference type="PANTHER" id="PTHR42987:SF4">
    <property type="entry name" value="PROTEASE SOHB-RELATED"/>
    <property type="match status" value="1"/>
</dbReference>
<dbReference type="SUPFAM" id="SSF52096">
    <property type="entry name" value="ClpP/crotonase"/>
    <property type="match status" value="1"/>
</dbReference>
<dbReference type="Proteomes" id="UP000051269">
    <property type="component" value="Unassembled WGS sequence"/>
</dbReference>
<evidence type="ECO:0000313" key="6">
    <source>
        <dbReference type="EMBL" id="KRO61797.1"/>
    </source>
</evidence>
<dbReference type="GO" id="GO:0006508">
    <property type="term" value="P:proteolysis"/>
    <property type="evidence" value="ECO:0007669"/>
    <property type="project" value="UniProtKB-KW"/>
</dbReference>
<dbReference type="Pfam" id="PF01343">
    <property type="entry name" value="Peptidase_S49"/>
    <property type="match status" value="1"/>
</dbReference>
<dbReference type="InterPro" id="IPR029045">
    <property type="entry name" value="ClpP/crotonase-like_dom_sf"/>
</dbReference>
<feature type="domain" description="Peptidase S49" evidence="5">
    <location>
        <begin position="118"/>
        <end position="266"/>
    </location>
</feature>
<name>A0A0R2RH18_9BACT</name>
<evidence type="ECO:0000256" key="4">
    <source>
        <dbReference type="ARBA" id="ARBA00022825"/>
    </source>
</evidence>
<dbReference type="Gene3D" id="6.20.330.10">
    <property type="match status" value="1"/>
</dbReference>
<keyword evidence="3" id="KW-0378">Hydrolase</keyword>
<proteinExistence type="inferred from homology"/>
<dbReference type="PANTHER" id="PTHR42987">
    <property type="entry name" value="PEPTIDASE S49"/>
    <property type="match status" value="1"/>
</dbReference>
<keyword evidence="2" id="KW-0645">Protease</keyword>
<dbReference type="GO" id="GO:0008236">
    <property type="term" value="F:serine-type peptidase activity"/>
    <property type="evidence" value="ECO:0007669"/>
    <property type="project" value="UniProtKB-KW"/>
</dbReference>
<comment type="caution">
    <text evidence="6">The sequence shown here is derived from an EMBL/GenBank/DDBJ whole genome shotgun (WGS) entry which is preliminary data.</text>
</comment>
<evidence type="ECO:0000313" key="7">
    <source>
        <dbReference type="Proteomes" id="UP000051269"/>
    </source>
</evidence>
<dbReference type="CDD" id="cd07023">
    <property type="entry name" value="S49_Sppa_N_C"/>
    <property type="match status" value="1"/>
</dbReference>
<dbReference type="AlphaFoldDB" id="A0A0R2RH18"/>
<comment type="similarity">
    <text evidence="1">Belongs to the peptidase S49 family.</text>
</comment>
<organism evidence="6 7">
    <name type="scientific">Verrucomicrobia subdivision 6 bacterium BACL9 MAG-120507-bin52</name>
    <dbReference type="NCBI Taxonomy" id="1655590"/>
    <lineage>
        <taxon>Bacteria</taxon>
        <taxon>Pseudomonadati</taxon>
        <taxon>Verrucomicrobiota</taxon>
        <taxon>Verrucomicrobiia</taxon>
        <taxon>Verrucomicrobiales</taxon>
        <taxon>Verrucomicrobia subdivision 6</taxon>
    </lineage>
</organism>
<feature type="non-terminal residue" evidence="6">
    <location>
        <position position="268"/>
    </location>
</feature>
<dbReference type="InterPro" id="IPR047272">
    <property type="entry name" value="S49_SppA_C"/>
</dbReference>
<dbReference type="InterPro" id="IPR002142">
    <property type="entry name" value="Peptidase_S49"/>
</dbReference>